<dbReference type="Proteomes" id="UP000033428">
    <property type="component" value="Unassembled WGS sequence"/>
</dbReference>
<evidence type="ECO:0000259" key="1">
    <source>
        <dbReference type="Pfam" id="PF04366"/>
    </source>
</evidence>
<dbReference type="AlphaFoldDB" id="A0A0F0CT04"/>
<name>A0A0F0CT04_9BACT</name>
<dbReference type="InterPro" id="IPR007461">
    <property type="entry name" value="Ysc84_actin-binding"/>
</dbReference>
<dbReference type="Pfam" id="PF04366">
    <property type="entry name" value="Ysc84"/>
    <property type="match status" value="1"/>
</dbReference>
<feature type="domain" description="Ysc84 actin-binding" evidence="1">
    <location>
        <begin position="105"/>
        <end position="189"/>
    </location>
</feature>
<comment type="caution">
    <text evidence="2">The sequence shown here is derived from an EMBL/GenBank/DDBJ whole genome shotgun (WGS) entry which is preliminary data.</text>
</comment>
<keyword evidence="2" id="KW-0449">Lipoprotein</keyword>
<reference evidence="2 3" key="1">
    <citation type="submission" date="2015-02" db="EMBL/GenBank/DDBJ databases">
        <title>Single-cell genomics of uncultivated deep-branching MTB reveals a conserved set of magnetosome genes.</title>
        <authorList>
            <person name="Kolinko S."/>
            <person name="Richter M."/>
            <person name="Glockner F.O."/>
            <person name="Brachmann A."/>
            <person name="Schuler D."/>
        </authorList>
    </citation>
    <scope>NUCLEOTIDE SEQUENCE [LARGE SCALE GENOMIC DNA]</scope>
    <source>
        <strain evidence="2">SKK-01</strain>
    </source>
</reference>
<organism evidence="2 3">
    <name type="scientific">Candidatus Omnitrophus magneticus</name>
    <dbReference type="NCBI Taxonomy" id="1609969"/>
    <lineage>
        <taxon>Bacteria</taxon>
        <taxon>Pseudomonadati</taxon>
        <taxon>Candidatus Omnitrophota</taxon>
        <taxon>Candidatus Omnitrophus</taxon>
    </lineage>
</organism>
<gene>
    <name evidence="2" type="ORF">OMAG_001580</name>
</gene>
<dbReference type="EMBL" id="JYNY01000332">
    <property type="protein sequence ID" value="KJJ84575.1"/>
    <property type="molecule type" value="Genomic_DNA"/>
</dbReference>
<keyword evidence="3" id="KW-1185">Reference proteome</keyword>
<sequence>MIIKKKFRSMLICRILFIMVLAISFTGVFLVNEIFAATGKEIDKDVDNALELFEQIKGSDNVLKKAKGLLVFPIVLKAGIGIGGEFGEGALRIKGKTVDYYNTAAASIGFQLGGQKKTIILAFLDDEALKKFRVSSGWKIGADASVAVVALGVGGAIDTASLNEPIVAIVFGQKGLMYNLTLEGAKITKIKK</sequence>
<evidence type="ECO:0000313" key="2">
    <source>
        <dbReference type="EMBL" id="KJJ84575.1"/>
    </source>
</evidence>
<proteinExistence type="predicted"/>
<dbReference type="PATRIC" id="fig|1609969.3.peg.1696"/>
<protein>
    <submittedName>
        <fullName evidence="2">Lipoprotein</fullName>
    </submittedName>
</protein>
<evidence type="ECO:0000313" key="3">
    <source>
        <dbReference type="Proteomes" id="UP000033428"/>
    </source>
</evidence>
<accession>A0A0F0CT04</accession>